<dbReference type="InterPro" id="IPR016032">
    <property type="entry name" value="Sig_transdc_resp-reg_C-effctor"/>
</dbReference>
<dbReference type="Pfam" id="PF00196">
    <property type="entry name" value="GerE"/>
    <property type="match status" value="1"/>
</dbReference>
<dbReference type="SMART" id="SM00421">
    <property type="entry name" value="HTH_LUXR"/>
    <property type="match status" value="1"/>
</dbReference>
<evidence type="ECO:0000256" key="1">
    <source>
        <dbReference type="SAM" id="MobiDB-lite"/>
    </source>
</evidence>
<dbReference type="InterPro" id="IPR000792">
    <property type="entry name" value="Tscrpt_reg_LuxR_C"/>
</dbReference>
<sequence>MRVVSGSLLPGPAPEGASRTATATKVARRCCPAHAFVSRLDLQGLPILRGRMAGKVRSWELVEHLFDASVSPERLDELIAAWDAQAVQAGLDSQPLSEFAGPGFARQIAGVLQVLEQLQAAELRRANDLLSSMLGAAMVLTQDGSVVAANEAAGRLFGLRPGGSIRQMPLAPADLPALAARLAEIAAGSNGERDGILRLRTAGSDHAVLVHLKAMEGGSCRHVLAVTSELAWSEAIPRFLARVFLLTPAEIEVMRLLATGGTVAGIAATTGRSPGTVRSQLHAVLQKTGTGTQAELVRLAVLLMQSVPAAAAPLRALPAPAPHQRFLRMPDGRRVELLGFGDPAGRPVIWMQSPYGLWRLPRAAQAEFSRRRLRVLVPFRAGWCNSDPPPQASNPLELAVADLRCLMDQLRIGSAVVVAPADDIRIALMLAKTEPGRLRAIFGIGCGFPIRTDAQYRRLIPVARFVRACARYSPRVLPFMIRGICASISRHGLENYMRGTLARVPADARAFADPEIASAFCEGAGRMFFGETFSETVAAAEFALFHEDWPEDLGRVSCPVTLIHGEQDGNAPFETALEYCALYPGWRYVAWPDEGEFVAHVRWREVLDLIEAACAPAPGLPPRPGLPGM</sequence>
<dbReference type="GO" id="GO:0003677">
    <property type="term" value="F:DNA binding"/>
    <property type="evidence" value="ECO:0007669"/>
    <property type="project" value="InterPro"/>
</dbReference>
<evidence type="ECO:0000259" key="2">
    <source>
        <dbReference type="PROSITE" id="PS50043"/>
    </source>
</evidence>
<dbReference type="SUPFAM" id="SSF53474">
    <property type="entry name" value="alpha/beta-Hydrolases"/>
    <property type="match status" value="1"/>
</dbReference>
<dbReference type="InterPro" id="IPR035965">
    <property type="entry name" value="PAS-like_dom_sf"/>
</dbReference>
<dbReference type="PANTHER" id="PTHR43433:SF1">
    <property type="entry name" value="BLL5160 PROTEIN"/>
    <property type="match status" value="1"/>
</dbReference>
<dbReference type="AlphaFoldDB" id="A0A1G9L1T8"/>
<dbReference type="InterPro" id="IPR029058">
    <property type="entry name" value="AB_hydrolase_fold"/>
</dbReference>
<dbReference type="InterPro" id="IPR050471">
    <property type="entry name" value="AB_hydrolase"/>
</dbReference>
<protein>
    <submittedName>
        <fullName evidence="3">Pimeloyl-ACP methyl ester carboxylesterase</fullName>
    </submittedName>
</protein>
<feature type="region of interest" description="Disordered" evidence="1">
    <location>
        <begin position="1"/>
        <end position="20"/>
    </location>
</feature>
<dbReference type="EMBL" id="FNGE01000013">
    <property type="protein sequence ID" value="SDL55555.1"/>
    <property type="molecule type" value="Genomic_DNA"/>
</dbReference>
<accession>A0A1G9L1T8</accession>
<dbReference type="PROSITE" id="PS50043">
    <property type="entry name" value="HTH_LUXR_2"/>
    <property type="match status" value="1"/>
</dbReference>
<evidence type="ECO:0000313" key="4">
    <source>
        <dbReference type="Proteomes" id="UP000199555"/>
    </source>
</evidence>
<dbReference type="InterPro" id="IPR036388">
    <property type="entry name" value="WH-like_DNA-bd_sf"/>
</dbReference>
<dbReference type="SUPFAM" id="SSF46894">
    <property type="entry name" value="C-terminal effector domain of the bipartite response regulators"/>
    <property type="match status" value="1"/>
</dbReference>
<dbReference type="CDD" id="cd06170">
    <property type="entry name" value="LuxR_C_like"/>
    <property type="match status" value="1"/>
</dbReference>
<dbReference type="Gene3D" id="3.40.50.1820">
    <property type="entry name" value="alpha/beta hydrolase"/>
    <property type="match status" value="1"/>
</dbReference>
<dbReference type="SUPFAM" id="SSF55785">
    <property type="entry name" value="PYP-like sensor domain (PAS domain)"/>
    <property type="match status" value="1"/>
</dbReference>
<name>A0A1G9L1T8_9RHOB</name>
<organism evidence="3 4">
    <name type="scientific">Paracoccus chinensis</name>
    <dbReference type="NCBI Taxonomy" id="525640"/>
    <lineage>
        <taxon>Bacteria</taxon>
        <taxon>Pseudomonadati</taxon>
        <taxon>Pseudomonadota</taxon>
        <taxon>Alphaproteobacteria</taxon>
        <taxon>Rhodobacterales</taxon>
        <taxon>Paracoccaceae</taxon>
        <taxon>Paracoccus</taxon>
    </lineage>
</organism>
<gene>
    <name evidence="3" type="ORF">SAMN04487971_1133</name>
</gene>
<dbReference type="PANTHER" id="PTHR43433">
    <property type="entry name" value="HYDROLASE, ALPHA/BETA FOLD FAMILY PROTEIN"/>
    <property type="match status" value="1"/>
</dbReference>
<proteinExistence type="predicted"/>
<feature type="domain" description="HTH luxR-type" evidence="2">
    <location>
        <begin position="239"/>
        <end position="304"/>
    </location>
</feature>
<keyword evidence="4" id="KW-1185">Reference proteome</keyword>
<dbReference type="Proteomes" id="UP000199555">
    <property type="component" value="Unassembled WGS sequence"/>
</dbReference>
<dbReference type="PROSITE" id="PS00622">
    <property type="entry name" value="HTH_LUXR_1"/>
    <property type="match status" value="1"/>
</dbReference>
<dbReference type="Gene3D" id="1.10.10.10">
    <property type="entry name" value="Winged helix-like DNA-binding domain superfamily/Winged helix DNA-binding domain"/>
    <property type="match status" value="1"/>
</dbReference>
<dbReference type="GO" id="GO:0006355">
    <property type="term" value="P:regulation of DNA-templated transcription"/>
    <property type="evidence" value="ECO:0007669"/>
    <property type="project" value="InterPro"/>
</dbReference>
<dbReference type="STRING" id="525640.SAMN04487971_1133"/>
<evidence type="ECO:0000313" key="3">
    <source>
        <dbReference type="EMBL" id="SDL55555.1"/>
    </source>
</evidence>
<reference evidence="4" key="1">
    <citation type="submission" date="2016-10" db="EMBL/GenBank/DDBJ databases">
        <authorList>
            <person name="Varghese N."/>
            <person name="Submissions S."/>
        </authorList>
    </citation>
    <scope>NUCLEOTIDE SEQUENCE [LARGE SCALE GENOMIC DNA]</scope>
    <source>
        <strain evidence="4">CGMCC 1.7655</strain>
    </source>
</reference>